<gene>
    <name evidence="1" type="ORF">G3A56_07425</name>
</gene>
<organism evidence="1 2">
    <name type="scientific">Rhizobium oryzihabitans</name>
    <dbReference type="NCBI Taxonomy" id="2267833"/>
    <lineage>
        <taxon>Bacteria</taxon>
        <taxon>Pseudomonadati</taxon>
        <taxon>Pseudomonadota</taxon>
        <taxon>Alphaproteobacteria</taxon>
        <taxon>Hyphomicrobiales</taxon>
        <taxon>Rhizobiaceae</taxon>
        <taxon>Rhizobium/Agrobacterium group</taxon>
        <taxon>Rhizobium</taxon>
    </lineage>
</organism>
<keyword evidence="2" id="KW-1185">Reference proteome</keyword>
<dbReference type="AlphaFoldDB" id="A0A7L5BG92"/>
<protein>
    <submittedName>
        <fullName evidence="1">Uncharacterized protein</fullName>
    </submittedName>
</protein>
<reference evidence="1 2" key="1">
    <citation type="submission" date="2020-02" db="EMBL/GenBank/DDBJ databases">
        <title>Plant-Promoting Endophytic Bacterium Rhizobium oryzihabitans sp. nov., Isolated from the Root of Rice.</title>
        <authorList>
            <person name="zhao J."/>
            <person name="Zhang G."/>
        </authorList>
    </citation>
    <scope>NUCLEOTIDE SEQUENCE [LARGE SCALE GENOMIC DNA]</scope>
    <source>
        <strain evidence="1 2">M15</strain>
    </source>
</reference>
<proteinExistence type="predicted"/>
<name>A0A7L5BG92_9HYPH</name>
<sequence>MSEVWFDNGTDWDPKNLIICEDIADEYGSIDIDIRYPGLVPANAKSLILTVERGFTALPTSGTGCVSLRVMPSRYNLNRVLDRAKTQEWVVDEIGVDVVADDVRMPIAQGRRNFFYALQSSCPTELNKMMIIDLWGYTL</sequence>
<dbReference type="EMBL" id="CP048632">
    <property type="protein sequence ID" value="QIB37845.1"/>
    <property type="molecule type" value="Genomic_DNA"/>
</dbReference>
<accession>A0A7L5BG92</accession>
<dbReference type="RefSeq" id="WP_035241005.1">
    <property type="nucleotide sequence ID" value="NZ_CP048632.1"/>
</dbReference>
<dbReference type="Proteomes" id="UP000464865">
    <property type="component" value="Chromosome M15-11"/>
</dbReference>
<evidence type="ECO:0000313" key="1">
    <source>
        <dbReference type="EMBL" id="QIB37845.1"/>
    </source>
</evidence>
<dbReference type="KEGG" id="roy:G3A56_07425"/>
<evidence type="ECO:0000313" key="2">
    <source>
        <dbReference type="Proteomes" id="UP000464865"/>
    </source>
</evidence>